<dbReference type="GO" id="GO:0004984">
    <property type="term" value="F:olfactory receptor activity"/>
    <property type="evidence" value="ECO:0007669"/>
    <property type="project" value="InterPro"/>
</dbReference>
<keyword evidence="3 10" id="KW-0716">Sensory transduction</keyword>
<comment type="similarity">
    <text evidence="10">Belongs to the insect chemoreceptor superfamily. Heteromeric odorant receptor channel (TC 1.A.69) family.</text>
</comment>
<feature type="transmembrane region" description="Helical" evidence="10">
    <location>
        <begin position="145"/>
        <end position="165"/>
    </location>
</feature>
<dbReference type="Proteomes" id="UP001497644">
    <property type="component" value="Chromosome 11"/>
</dbReference>
<evidence type="ECO:0000256" key="5">
    <source>
        <dbReference type="ARBA" id="ARBA00022725"/>
    </source>
</evidence>
<evidence type="ECO:0000256" key="10">
    <source>
        <dbReference type="RuleBase" id="RU351113"/>
    </source>
</evidence>
<proteinExistence type="inferred from homology"/>
<sequence length="387" mass="44933">MTIDIAFNLIQKEKCKKFQEMRVMQVPLKILTVVGCWPPDSWSLLCKQTVYNAYTIFISLLLLTFLLPQLMDIILNVDNPNEFTNTLYVMLAMVIACCKMLSLVMNRKNIEILTDALIEKPLRPLEPDEIEIQQKFDNIIQTYSIWYAITVEVTCGCMTLTSLFTDFRRGDLAYREWIPYEYSSSIMYYIIYFRQLISLTAASIVNIACDCLICGFLLHIYCQIEILECRLKKCLRDRGNLGECIHQHNRIYKFAYTVNEKFRTIIAVQFTVSMLVVCSNLYQLATTTLSAEFIPLILYTCSMSSQILIYCWYGNEIKLKSIQLSDEIFGMDWINADIKVKENLIMIMNRSLIPIEFSSAHVLTMNLDSFVKLIKTSYSAYSLLQQI</sequence>
<feature type="transmembrane region" description="Helical" evidence="10">
    <location>
        <begin position="199"/>
        <end position="222"/>
    </location>
</feature>
<organism evidence="11 12">
    <name type="scientific">Lasius platythorax</name>
    <dbReference type="NCBI Taxonomy" id="488582"/>
    <lineage>
        <taxon>Eukaryota</taxon>
        <taxon>Metazoa</taxon>
        <taxon>Ecdysozoa</taxon>
        <taxon>Arthropoda</taxon>
        <taxon>Hexapoda</taxon>
        <taxon>Insecta</taxon>
        <taxon>Pterygota</taxon>
        <taxon>Neoptera</taxon>
        <taxon>Endopterygota</taxon>
        <taxon>Hymenoptera</taxon>
        <taxon>Apocrita</taxon>
        <taxon>Aculeata</taxon>
        <taxon>Formicoidea</taxon>
        <taxon>Formicidae</taxon>
        <taxon>Formicinae</taxon>
        <taxon>Lasius</taxon>
        <taxon>Lasius</taxon>
    </lineage>
</organism>
<protein>
    <recommendedName>
        <fullName evidence="10">Odorant receptor</fullName>
    </recommendedName>
</protein>
<dbReference type="AlphaFoldDB" id="A0AAV2N8X8"/>
<dbReference type="EMBL" id="OZ034834">
    <property type="protein sequence ID" value="CAL1676377.1"/>
    <property type="molecule type" value="Genomic_DNA"/>
</dbReference>
<keyword evidence="4 10" id="KW-0812">Transmembrane</keyword>
<evidence type="ECO:0000256" key="6">
    <source>
        <dbReference type="ARBA" id="ARBA00022989"/>
    </source>
</evidence>
<keyword evidence="5 10" id="KW-0552">Olfaction</keyword>
<dbReference type="InterPro" id="IPR004117">
    <property type="entry name" value="7tm6_olfct_rcpt"/>
</dbReference>
<evidence type="ECO:0000256" key="4">
    <source>
        <dbReference type="ARBA" id="ARBA00022692"/>
    </source>
</evidence>
<evidence type="ECO:0000256" key="7">
    <source>
        <dbReference type="ARBA" id="ARBA00023136"/>
    </source>
</evidence>
<keyword evidence="12" id="KW-1185">Reference proteome</keyword>
<accession>A0AAV2N8X8</accession>
<comment type="caution">
    <text evidence="10">Lacks conserved residue(s) required for the propagation of feature annotation.</text>
</comment>
<reference evidence="11" key="1">
    <citation type="submission" date="2024-04" db="EMBL/GenBank/DDBJ databases">
        <authorList>
            <consortium name="Molecular Ecology Group"/>
        </authorList>
    </citation>
    <scope>NUCLEOTIDE SEQUENCE</scope>
</reference>
<dbReference type="GO" id="GO:0005886">
    <property type="term" value="C:plasma membrane"/>
    <property type="evidence" value="ECO:0007669"/>
    <property type="project" value="UniProtKB-SubCell"/>
</dbReference>
<keyword evidence="6 10" id="KW-1133">Transmembrane helix</keyword>
<dbReference type="PANTHER" id="PTHR21137">
    <property type="entry name" value="ODORANT RECEPTOR"/>
    <property type="match status" value="1"/>
</dbReference>
<evidence type="ECO:0000256" key="9">
    <source>
        <dbReference type="ARBA" id="ARBA00023224"/>
    </source>
</evidence>
<evidence type="ECO:0000313" key="12">
    <source>
        <dbReference type="Proteomes" id="UP001497644"/>
    </source>
</evidence>
<dbReference type="GO" id="GO:0005549">
    <property type="term" value="F:odorant binding"/>
    <property type="evidence" value="ECO:0007669"/>
    <property type="project" value="InterPro"/>
</dbReference>
<evidence type="ECO:0000256" key="3">
    <source>
        <dbReference type="ARBA" id="ARBA00022606"/>
    </source>
</evidence>
<feature type="transmembrane region" description="Helical" evidence="10">
    <location>
        <begin position="87"/>
        <end position="105"/>
    </location>
</feature>
<dbReference type="GO" id="GO:0007165">
    <property type="term" value="P:signal transduction"/>
    <property type="evidence" value="ECO:0007669"/>
    <property type="project" value="UniProtKB-KW"/>
</dbReference>
<keyword evidence="2" id="KW-1003">Cell membrane</keyword>
<evidence type="ECO:0000256" key="8">
    <source>
        <dbReference type="ARBA" id="ARBA00023170"/>
    </source>
</evidence>
<feature type="transmembrane region" description="Helical" evidence="10">
    <location>
        <begin position="294"/>
        <end position="313"/>
    </location>
</feature>
<keyword evidence="9 10" id="KW-0807">Transducer</keyword>
<dbReference type="Pfam" id="PF02949">
    <property type="entry name" value="7tm_6"/>
    <property type="match status" value="1"/>
</dbReference>
<name>A0AAV2N8X8_9HYME</name>
<evidence type="ECO:0000313" key="11">
    <source>
        <dbReference type="EMBL" id="CAL1676377.1"/>
    </source>
</evidence>
<evidence type="ECO:0000256" key="1">
    <source>
        <dbReference type="ARBA" id="ARBA00004651"/>
    </source>
</evidence>
<evidence type="ECO:0000256" key="2">
    <source>
        <dbReference type="ARBA" id="ARBA00022475"/>
    </source>
</evidence>
<keyword evidence="8 10" id="KW-0675">Receptor</keyword>
<feature type="transmembrane region" description="Helical" evidence="10">
    <location>
        <begin position="51"/>
        <end position="75"/>
    </location>
</feature>
<comment type="subcellular location">
    <subcellularLocation>
        <location evidence="1 10">Cell membrane</location>
        <topology evidence="1 10">Multi-pass membrane protein</topology>
    </subcellularLocation>
</comment>
<feature type="transmembrane region" description="Helical" evidence="10">
    <location>
        <begin position="262"/>
        <end position="282"/>
    </location>
</feature>
<keyword evidence="7 10" id="KW-0472">Membrane</keyword>
<gene>
    <name evidence="11" type="ORF">LPLAT_LOCUS2582</name>
</gene>
<dbReference type="PANTHER" id="PTHR21137:SF35">
    <property type="entry name" value="ODORANT RECEPTOR 19A-RELATED"/>
    <property type="match status" value="1"/>
</dbReference>